<organism evidence="3 4">
    <name type="scientific">SAR324 cluster bacterium</name>
    <dbReference type="NCBI Taxonomy" id="2024889"/>
    <lineage>
        <taxon>Bacteria</taxon>
        <taxon>Deltaproteobacteria</taxon>
        <taxon>SAR324 cluster</taxon>
    </lineage>
</organism>
<dbReference type="EMBL" id="JAAZON010000499">
    <property type="protein sequence ID" value="NMC63657.1"/>
    <property type="molecule type" value="Genomic_DNA"/>
</dbReference>
<evidence type="ECO:0000313" key="3">
    <source>
        <dbReference type="EMBL" id="NMC63657.1"/>
    </source>
</evidence>
<gene>
    <name evidence="3" type="ORF">GYA55_10895</name>
</gene>
<keyword evidence="1" id="KW-0812">Transmembrane</keyword>
<dbReference type="PANTHER" id="PTHR37423">
    <property type="entry name" value="SOLUBLE LYTIC MUREIN TRANSGLYCOSYLASE-RELATED"/>
    <property type="match status" value="1"/>
</dbReference>
<dbReference type="Proteomes" id="UP000524246">
    <property type="component" value="Unassembled WGS sequence"/>
</dbReference>
<dbReference type="PANTHER" id="PTHR37423:SF2">
    <property type="entry name" value="MEMBRANE-BOUND LYTIC MUREIN TRANSGLYCOSYLASE C"/>
    <property type="match status" value="1"/>
</dbReference>
<feature type="domain" description="Transglycosylase SLT" evidence="2">
    <location>
        <begin position="202"/>
        <end position="312"/>
    </location>
</feature>
<name>A0A7X9IKX2_9DELT</name>
<sequence>MKDSVAPAGKILTKPVCIEGRPCHSLSSLFNLTTEGHSSFIKSLQNQKTALRCLISLFSILSITVIALLGIKLNSKVSGRSQNELSIASISTRFKKVVHQMYEVDPLYFKDTPRDTNRPRKGLLINNANASILQKPRMIEAQKPVYGPNVVDVSNIPHSKMHLPSLDAKNYSSSNLVMRKLVQIIKKRGRMGVDPSDLAQKIIHEGKRANFDPLFVAAVIKSESAFDRLAVSSAGARGLMQILPSTGTFIAGLEGFESIMKHRLTDPNYNVQLGIAYLKYLEQLYKGNRVLVLTAYNWGPGRVQDAIEGRRKIPAEVMSYALKILRDHQEWVNELLVVS</sequence>
<reference evidence="3 4" key="1">
    <citation type="journal article" date="2020" name="Biotechnol. Biofuels">
        <title>New insights from the biogas microbiome by comprehensive genome-resolved metagenomics of nearly 1600 species originating from multiple anaerobic digesters.</title>
        <authorList>
            <person name="Campanaro S."/>
            <person name="Treu L."/>
            <person name="Rodriguez-R L.M."/>
            <person name="Kovalovszki A."/>
            <person name="Ziels R.M."/>
            <person name="Maus I."/>
            <person name="Zhu X."/>
            <person name="Kougias P.G."/>
            <person name="Basile A."/>
            <person name="Luo G."/>
            <person name="Schluter A."/>
            <person name="Konstantinidis K.T."/>
            <person name="Angelidaki I."/>
        </authorList>
    </citation>
    <scope>NUCLEOTIDE SEQUENCE [LARGE SCALE GENOMIC DNA]</scope>
    <source>
        <strain evidence="3">AS27yjCOA_65</strain>
    </source>
</reference>
<accession>A0A7X9IKX2</accession>
<dbReference type="SUPFAM" id="SSF53955">
    <property type="entry name" value="Lysozyme-like"/>
    <property type="match status" value="1"/>
</dbReference>
<dbReference type="Pfam" id="PF01464">
    <property type="entry name" value="SLT"/>
    <property type="match status" value="1"/>
</dbReference>
<dbReference type="AlphaFoldDB" id="A0A7X9IKX2"/>
<evidence type="ECO:0000313" key="4">
    <source>
        <dbReference type="Proteomes" id="UP000524246"/>
    </source>
</evidence>
<dbReference type="InterPro" id="IPR008258">
    <property type="entry name" value="Transglycosylase_SLT_dom_1"/>
</dbReference>
<feature type="transmembrane region" description="Helical" evidence="1">
    <location>
        <begin position="49"/>
        <end position="71"/>
    </location>
</feature>
<comment type="caution">
    <text evidence="3">The sequence shown here is derived from an EMBL/GenBank/DDBJ whole genome shotgun (WGS) entry which is preliminary data.</text>
</comment>
<keyword evidence="1" id="KW-1133">Transmembrane helix</keyword>
<proteinExistence type="predicted"/>
<evidence type="ECO:0000259" key="2">
    <source>
        <dbReference type="Pfam" id="PF01464"/>
    </source>
</evidence>
<dbReference type="Gene3D" id="1.10.530.10">
    <property type="match status" value="1"/>
</dbReference>
<protein>
    <submittedName>
        <fullName evidence="3">Lytic transglycosylase domain-containing protein</fullName>
    </submittedName>
</protein>
<dbReference type="CDD" id="cd16896">
    <property type="entry name" value="LT_Slt70-like"/>
    <property type="match status" value="1"/>
</dbReference>
<keyword evidence="1" id="KW-0472">Membrane</keyword>
<evidence type="ECO:0000256" key="1">
    <source>
        <dbReference type="SAM" id="Phobius"/>
    </source>
</evidence>
<dbReference type="InterPro" id="IPR023346">
    <property type="entry name" value="Lysozyme-like_dom_sf"/>
</dbReference>